<dbReference type="Pfam" id="PF05236">
    <property type="entry name" value="TAF4"/>
    <property type="match status" value="1"/>
</dbReference>
<evidence type="ECO:0000313" key="8">
    <source>
        <dbReference type="Ensembl" id="ENSSAUP00010000913.1"/>
    </source>
</evidence>
<reference evidence="8" key="2">
    <citation type="submission" date="2025-08" db="UniProtKB">
        <authorList>
            <consortium name="Ensembl"/>
        </authorList>
    </citation>
    <scope>IDENTIFICATION</scope>
</reference>
<dbReference type="SMART" id="SM00549">
    <property type="entry name" value="TAFH"/>
    <property type="match status" value="1"/>
</dbReference>
<dbReference type="InterPro" id="IPR045144">
    <property type="entry name" value="TAF4"/>
</dbReference>
<accession>A0A671TFI6</accession>
<dbReference type="GeneTree" id="ENSGT00390000011620"/>
<keyword evidence="9" id="KW-1185">Reference proteome</keyword>
<organism evidence="8 9">
    <name type="scientific">Sparus aurata</name>
    <name type="common">Gilthead sea bream</name>
    <dbReference type="NCBI Taxonomy" id="8175"/>
    <lineage>
        <taxon>Eukaryota</taxon>
        <taxon>Metazoa</taxon>
        <taxon>Chordata</taxon>
        <taxon>Craniata</taxon>
        <taxon>Vertebrata</taxon>
        <taxon>Euteleostomi</taxon>
        <taxon>Actinopterygii</taxon>
        <taxon>Neopterygii</taxon>
        <taxon>Teleostei</taxon>
        <taxon>Neoteleostei</taxon>
        <taxon>Acanthomorphata</taxon>
        <taxon>Eupercaria</taxon>
        <taxon>Spariformes</taxon>
        <taxon>Sparidae</taxon>
        <taxon>Sparus</taxon>
    </lineage>
</organism>
<dbReference type="CDD" id="cd08045">
    <property type="entry name" value="HFD_TAF4"/>
    <property type="match status" value="1"/>
</dbReference>
<dbReference type="PANTHER" id="PTHR15138:SF22">
    <property type="entry name" value="TAFH DOMAIN-CONTAINING PROTEIN"/>
    <property type="match status" value="1"/>
</dbReference>
<evidence type="ECO:0000256" key="6">
    <source>
        <dbReference type="SAM" id="MobiDB-lite"/>
    </source>
</evidence>
<dbReference type="InterPro" id="IPR037249">
    <property type="entry name" value="TAFH/NHR1_dom_sf"/>
</dbReference>
<dbReference type="GO" id="GO:0003677">
    <property type="term" value="F:DNA binding"/>
    <property type="evidence" value="ECO:0007669"/>
    <property type="project" value="TreeGrafter"/>
</dbReference>
<dbReference type="Proteomes" id="UP000472265">
    <property type="component" value="Chromosome 8"/>
</dbReference>
<dbReference type="GO" id="GO:0046982">
    <property type="term" value="F:protein heterodimerization activity"/>
    <property type="evidence" value="ECO:0007669"/>
    <property type="project" value="InterPro"/>
</dbReference>
<reference evidence="8" key="1">
    <citation type="submission" date="2021-04" db="EMBL/GenBank/DDBJ databases">
        <authorList>
            <consortium name="Wellcome Sanger Institute Data Sharing"/>
        </authorList>
    </citation>
    <scope>NUCLEOTIDE SEQUENCE [LARGE SCALE GENOMIC DNA]</scope>
</reference>
<feature type="compositionally biased region" description="Basic and acidic residues" evidence="6">
    <location>
        <begin position="755"/>
        <end position="770"/>
    </location>
</feature>
<dbReference type="GO" id="GO:0006355">
    <property type="term" value="P:regulation of DNA-templated transcription"/>
    <property type="evidence" value="ECO:0007669"/>
    <property type="project" value="UniProtKB-ARBA"/>
</dbReference>
<dbReference type="PANTHER" id="PTHR15138">
    <property type="entry name" value="TRANSCRIPTION INITIATION FACTOR TFIID SUBUNIT 4"/>
    <property type="match status" value="1"/>
</dbReference>
<dbReference type="GO" id="GO:0006367">
    <property type="term" value="P:transcription initiation at RNA polymerase II promoter"/>
    <property type="evidence" value="ECO:0007669"/>
    <property type="project" value="TreeGrafter"/>
</dbReference>
<feature type="region of interest" description="Disordered" evidence="6">
    <location>
        <begin position="1"/>
        <end position="20"/>
    </location>
</feature>
<evidence type="ECO:0000259" key="7">
    <source>
        <dbReference type="PROSITE" id="PS51119"/>
    </source>
</evidence>
<dbReference type="FunFam" id="1.10.20.10:FF:000015">
    <property type="entry name" value="Transcription initiation factor TFIID subunit 4B"/>
    <property type="match status" value="1"/>
</dbReference>
<evidence type="ECO:0000256" key="3">
    <source>
        <dbReference type="ARBA" id="ARBA00023015"/>
    </source>
</evidence>
<comment type="similarity">
    <text evidence="2">Belongs to the TAF4 family.</text>
</comment>
<dbReference type="Pfam" id="PF07531">
    <property type="entry name" value="TAFH"/>
    <property type="match status" value="1"/>
</dbReference>
<evidence type="ECO:0000256" key="4">
    <source>
        <dbReference type="ARBA" id="ARBA00023163"/>
    </source>
</evidence>
<dbReference type="SUPFAM" id="SSF47113">
    <property type="entry name" value="Histone-fold"/>
    <property type="match status" value="1"/>
</dbReference>
<evidence type="ECO:0000313" key="9">
    <source>
        <dbReference type="Proteomes" id="UP000472265"/>
    </source>
</evidence>
<feature type="region of interest" description="Disordered" evidence="6">
    <location>
        <begin position="801"/>
        <end position="881"/>
    </location>
</feature>
<evidence type="ECO:0000256" key="1">
    <source>
        <dbReference type="ARBA" id="ARBA00004123"/>
    </source>
</evidence>
<feature type="region of interest" description="Disordered" evidence="6">
    <location>
        <begin position="37"/>
        <end position="111"/>
    </location>
</feature>
<feature type="region of interest" description="Disordered" evidence="6">
    <location>
        <begin position="753"/>
        <end position="774"/>
    </location>
</feature>
<sequence>ILKYDLHNGPTSKMAGASDPLEDMLSNEVDEKAVSDLVGSLESQLGDRKVPAASYSDGKREEAPAAVSQFSGKVRDQVGSLEQPQQGHPKAGLNQEPGANEPLSGKTLSSSTSSVAAGAVITTGASLQTVGASPPTIPPVPGPVTLTTQSAAASFHRAAVLGPSAAPSTSVAPAAEAARTASPGLQSLNGNTGAVKLVNSPAVAAPAGASTVISTVSAGGSTIIASMAAQPGFPVPQSSAASPAGALQRHPSPVASVAQNGVDPKLVAQGAPSPSASTSQVVNHSNPLMHAKMLVPSQPVSGNSVILASTPPPVAVQSPISQTQTGTSTAAVTLTAAGIKPPGAPVVATSIQQQRPGLVASSTRAAAPQPPLAVRPQQQTTIQLPPGFTMPPGMVLVRTETGQLVMVPQQVLAQAQAKTQQGQTVANITQRPATPTAAATIRVSTALTVAPGGAAVSVKMTTPQKAQTVITAGGTPVAKAAGVPSTHLATSTTPTPPATTAGRVTVVSQEMQENVKKCKNFLATLIKLASHNSPSPDTSKNVKALVQDLLDAKIEPEEFTTRLQAELKSSPQPYLIPFLKKSLPALRQSLLSSQQSLVSVPPTTSAPPLAAPGSVTAAAIRPRLPISPASTTVRLNPPLTNTLVLIMSCVSSFCSPSFHLRDDDDINDVASMAGVNLNEENARILATSSELVGTKIRSCKDESFLPTGLLHRRILDTAKKLGVTEVPLDVVNFISHATQSRLRSLLEKVSAVAQHRTDGGKDEEHHEPTSDVRSQLRFFEQLERMEKQRKDEQEREILLKAAKSRARQEDPEQARLKQKAKEMQQQELAQMRQRDANLTALAAIGPRKKRKLDSPGGATAGTEVASGSGGASSTGSSSRQQLRQRITRVNLRDFIFCLEQDRSTARSLMLYKALLK</sequence>
<dbReference type="AlphaFoldDB" id="A0A671TFI6"/>
<feature type="compositionally biased region" description="Basic and acidic residues" evidence="6">
    <location>
        <begin position="806"/>
        <end position="824"/>
    </location>
</feature>
<dbReference type="InterPro" id="IPR009072">
    <property type="entry name" value="Histone-fold"/>
</dbReference>
<evidence type="ECO:0000256" key="5">
    <source>
        <dbReference type="ARBA" id="ARBA00023242"/>
    </source>
</evidence>
<dbReference type="InterPro" id="IPR003894">
    <property type="entry name" value="TAFH_NHR1"/>
</dbReference>
<proteinExistence type="inferred from homology"/>
<comment type="subcellular location">
    <subcellularLocation>
        <location evidence="1">Nucleus</location>
    </subcellularLocation>
</comment>
<dbReference type="GO" id="GO:0005669">
    <property type="term" value="C:transcription factor TFIID complex"/>
    <property type="evidence" value="ECO:0007669"/>
    <property type="project" value="InterPro"/>
</dbReference>
<protein>
    <submittedName>
        <fullName evidence="8">Si:dkey-219c3.2</fullName>
    </submittedName>
</protein>
<keyword evidence="5" id="KW-0539">Nucleus</keyword>
<dbReference type="InterPro" id="IPR007900">
    <property type="entry name" value="TAF4_C"/>
</dbReference>
<feature type="compositionally biased region" description="Low complexity" evidence="6">
    <location>
        <begin position="856"/>
        <end position="866"/>
    </location>
</feature>
<keyword evidence="3" id="KW-0805">Transcription regulation</keyword>
<dbReference type="Gene3D" id="1.10.20.10">
    <property type="entry name" value="Histone, subunit A"/>
    <property type="match status" value="1"/>
</dbReference>
<gene>
    <name evidence="8" type="primary">LOC115586894</name>
</gene>
<feature type="domain" description="TAFH" evidence="7">
    <location>
        <begin position="512"/>
        <end position="609"/>
    </location>
</feature>
<name>A0A671TFI6_SPAAU</name>
<dbReference type="Gene3D" id="1.20.120.1110">
    <property type="entry name" value="TAFH/NHR1 domain"/>
    <property type="match status" value="1"/>
</dbReference>
<feature type="region of interest" description="Disordered" evidence="6">
    <location>
        <begin position="234"/>
        <end position="257"/>
    </location>
</feature>
<dbReference type="Ensembl" id="ENSSAUT00010000959.1">
    <property type="protein sequence ID" value="ENSSAUP00010000913.1"/>
    <property type="gene ID" value="ENSSAUG00010000494.1"/>
</dbReference>
<dbReference type="GO" id="GO:0016251">
    <property type="term" value="F:RNA polymerase II general transcription initiation factor activity"/>
    <property type="evidence" value="ECO:0007669"/>
    <property type="project" value="TreeGrafter"/>
</dbReference>
<reference evidence="8" key="3">
    <citation type="submission" date="2025-09" db="UniProtKB">
        <authorList>
            <consortium name="Ensembl"/>
        </authorList>
    </citation>
    <scope>IDENTIFICATION</scope>
</reference>
<evidence type="ECO:0000256" key="2">
    <source>
        <dbReference type="ARBA" id="ARBA00006178"/>
    </source>
</evidence>
<keyword evidence="4" id="KW-0804">Transcription</keyword>
<dbReference type="PROSITE" id="PS51119">
    <property type="entry name" value="TAFH"/>
    <property type="match status" value="1"/>
</dbReference>
<dbReference type="SUPFAM" id="SSF158553">
    <property type="entry name" value="TAFH domain-like"/>
    <property type="match status" value="1"/>
</dbReference>